<sequence>MAKVESHRKPTPPHTPQALCTPSTTSTSWRETEVYARAAQGDKKRTSKTHPPPTCSEIEDWVKFILPCTGAGPDVHSIADCIVRVVDKIQESESSNHQLRMKVKTFEEIGNSNDKLKEKIRQIEHEKKEDFCLSTKVIMLQHNHTKSEKKMDKEFNTLRERLSTLEKEKEADRVKRQLLVGHNNAVDKQIDTLQKQVSTLVKAKKVVIDKLEAMEVKIGPMNGEMEAIERKLEARYHTACYVHRGHATIQAYLRGSESKYRYIG</sequence>
<comment type="caution">
    <text evidence="3">The sequence shown here is derived from an EMBL/GenBank/DDBJ whole genome shotgun (WGS) entry which is preliminary data.</text>
</comment>
<evidence type="ECO:0000313" key="4">
    <source>
        <dbReference type="Proteomes" id="UP000887229"/>
    </source>
</evidence>
<keyword evidence="1" id="KW-0175">Coiled coil</keyword>
<feature type="compositionally biased region" description="Polar residues" evidence="2">
    <location>
        <begin position="18"/>
        <end position="29"/>
    </location>
</feature>
<dbReference type="AlphaFoldDB" id="A0A9P7ZEM0"/>
<dbReference type="Proteomes" id="UP000887229">
    <property type="component" value="Unassembled WGS sequence"/>
</dbReference>
<name>A0A9P7ZEM0_9HYPO</name>
<feature type="coiled-coil region" evidence="1">
    <location>
        <begin position="106"/>
        <end position="175"/>
    </location>
</feature>
<evidence type="ECO:0000313" key="3">
    <source>
        <dbReference type="EMBL" id="KAG9250232.1"/>
    </source>
</evidence>
<gene>
    <name evidence="3" type="ORF">F5Z01DRAFT_640484</name>
</gene>
<feature type="compositionally biased region" description="Basic and acidic residues" evidence="2">
    <location>
        <begin position="30"/>
        <end position="44"/>
    </location>
</feature>
<evidence type="ECO:0000256" key="2">
    <source>
        <dbReference type="SAM" id="MobiDB-lite"/>
    </source>
</evidence>
<dbReference type="GeneID" id="70293424"/>
<reference evidence="3" key="1">
    <citation type="journal article" date="2021" name="IMA Fungus">
        <title>Genomic characterization of three marine fungi, including Emericellopsis atlantica sp. nov. with signatures of a generalist lifestyle and marine biomass degradation.</title>
        <authorList>
            <person name="Hagestad O.C."/>
            <person name="Hou L."/>
            <person name="Andersen J.H."/>
            <person name="Hansen E.H."/>
            <person name="Altermark B."/>
            <person name="Li C."/>
            <person name="Kuhnert E."/>
            <person name="Cox R.J."/>
            <person name="Crous P.W."/>
            <person name="Spatafora J.W."/>
            <person name="Lail K."/>
            <person name="Amirebrahimi M."/>
            <person name="Lipzen A."/>
            <person name="Pangilinan J."/>
            <person name="Andreopoulos W."/>
            <person name="Hayes R.D."/>
            <person name="Ng V."/>
            <person name="Grigoriev I.V."/>
            <person name="Jackson S.A."/>
            <person name="Sutton T.D.S."/>
            <person name="Dobson A.D.W."/>
            <person name="Rama T."/>
        </authorList>
    </citation>
    <scope>NUCLEOTIDE SEQUENCE</scope>
    <source>
        <strain evidence="3">TS7</strain>
    </source>
</reference>
<accession>A0A9P7ZEM0</accession>
<feature type="region of interest" description="Disordered" evidence="2">
    <location>
        <begin position="1"/>
        <end position="53"/>
    </location>
</feature>
<dbReference type="EMBL" id="MU251281">
    <property type="protein sequence ID" value="KAG9250232.1"/>
    <property type="molecule type" value="Genomic_DNA"/>
</dbReference>
<evidence type="ECO:0000256" key="1">
    <source>
        <dbReference type="SAM" id="Coils"/>
    </source>
</evidence>
<keyword evidence="4" id="KW-1185">Reference proteome</keyword>
<dbReference type="RefSeq" id="XP_046114156.1">
    <property type="nucleotide sequence ID" value="XM_046262521.1"/>
</dbReference>
<proteinExistence type="predicted"/>
<protein>
    <submittedName>
        <fullName evidence="3">Uncharacterized protein</fullName>
    </submittedName>
</protein>
<organism evidence="3 4">
    <name type="scientific">Emericellopsis atlantica</name>
    <dbReference type="NCBI Taxonomy" id="2614577"/>
    <lineage>
        <taxon>Eukaryota</taxon>
        <taxon>Fungi</taxon>
        <taxon>Dikarya</taxon>
        <taxon>Ascomycota</taxon>
        <taxon>Pezizomycotina</taxon>
        <taxon>Sordariomycetes</taxon>
        <taxon>Hypocreomycetidae</taxon>
        <taxon>Hypocreales</taxon>
        <taxon>Bionectriaceae</taxon>
        <taxon>Emericellopsis</taxon>
    </lineage>
</organism>